<keyword evidence="6" id="KW-1185">Reference proteome</keyword>
<feature type="coiled-coil region" evidence="2">
    <location>
        <begin position="367"/>
        <end position="415"/>
    </location>
</feature>
<evidence type="ECO:0000259" key="4">
    <source>
        <dbReference type="Pfam" id="PF17751"/>
    </source>
</evidence>
<evidence type="ECO:0000313" key="6">
    <source>
        <dbReference type="Proteomes" id="UP000261540"/>
    </source>
</evidence>
<keyword evidence="1 2" id="KW-0175">Coiled coil</keyword>
<dbReference type="InterPro" id="IPR051002">
    <property type="entry name" value="UBA_autophagy_assoc_protein"/>
</dbReference>
<dbReference type="Proteomes" id="UP000261540">
    <property type="component" value="Unplaced"/>
</dbReference>
<evidence type="ECO:0000256" key="1">
    <source>
        <dbReference type="ARBA" id="ARBA00023054"/>
    </source>
</evidence>
<dbReference type="GeneTree" id="ENSGT00950000183025"/>
<evidence type="ECO:0000256" key="3">
    <source>
        <dbReference type="SAM" id="MobiDB-lite"/>
    </source>
</evidence>
<accession>A0A3B3QPW9</accession>
<sequence>MTECNEAPPTSLVMDRSTAYSQIIFNEVPKSYPPNVPLKCIYTVTAAIQPDRRDWVGIFKVGWNTTRDYYTFVWANSSSDPQKENQEKPHVLFDAYYLPKEDGEFYQFCYVDGAGQVRGASTPFCFKNPEDLNLQYSLENDLLVISTQGQVENEKDDFYEDVEAQKLAIEELKANLDEKLLEISLLRKSNAELSEEVSRLQQQQTDREKEQKVEQTLEQLEVKKKTETLVTKEDHLRMEDMQKENKELQQTLSTMKEKHEKAKTKINQLNNEREELKKKVKAQETEIAQLNSKVRELERERQLCNEKQVRLQDQIQLLQVDLQSSQKDIVKLSGELRELRAQGKKITELQSENQLLHSSLLEREQEKTRLQETSTQQLQEIQRFEEACSRAQRFQQELEEVKKQMGRQAVSLTEKDQFIKKLESQLMETRRGVEEQVCMVEIAQSEKEELSHENQKLRGDVQTLQRQLSDIETRQSPGAISLQNSNPYSPSRLCPSPVGSMASSLVYGNPFQSDGITTDEERVCRYCKEKFPGINLIELELHEQSHRMCPFCNLICDSMEQAEFENHVYTHEE</sequence>
<dbReference type="Gene3D" id="6.20.250.40">
    <property type="match status" value="1"/>
</dbReference>
<feature type="domain" description="SKICH" evidence="4">
    <location>
        <begin position="23"/>
        <end position="126"/>
    </location>
</feature>
<feature type="region of interest" description="Disordered" evidence="3">
    <location>
        <begin position="472"/>
        <end position="494"/>
    </location>
</feature>
<feature type="coiled-coil region" evidence="2">
    <location>
        <begin position="155"/>
        <end position="342"/>
    </location>
</feature>
<dbReference type="InterPro" id="IPR041611">
    <property type="entry name" value="SKICH"/>
</dbReference>
<reference evidence="5" key="2">
    <citation type="submission" date="2025-09" db="UniProtKB">
        <authorList>
            <consortium name="Ensembl"/>
        </authorList>
    </citation>
    <scope>IDENTIFICATION</scope>
</reference>
<dbReference type="Ensembl" id="ENSPKIT00000031522.1">
    <property type="protein sequence ID" value="ENSPKIP00000007466.1"/>
    <property type="gene ID" value="ENSPKIG00000023341.1"/>
</dbReference>
<evidence type="ECO:0000256" key="2">
    <source>
        <dbReference type="SAM" id="Coils"/>
    </source>
</evidence>
<dbReference type="OrthoDB" id="10015001at2759"/>
<dbReference type="Pfam" id="PF17751">
    <property type="entry name" value="SKICH"/>
    <property type="match status" value="1"/>
</dbReference>
<reference evidence="5" key="1">
    <citation type="submission" date="2025-08" db="UniProtKB">
        <authorList>
            <consortium name="Ensembl"/>
        </authorList>
    </citation>
    <scope>IDENTIFICATION</scope>
</reference>
<evidence type="ECO:0000313" key="5">
    <source>
        <dbReference type="Ensembl" id="ENSPKIP00000007466.1"/>
    </source>
</evidence>
<dbReference type="PANTHER" id="PTHR31915:SF10">
    <property type="entry name" value="CALCIUM-BINDING AND COILED-COIL DOMAIN 2"/>
    <property type="match status" value="1"/>
</dbReference>
<dbReference type="Gene3D" id="2.60.40.2840">
    <property type="match status" value="1"/>
</dbReference>
<protein>
    <submittedName>
        <fullName evidence="5">Calcium binding and coiled-coil domain 2</fullName>
    </submittedName>
</protein>
<dbReference type="STRING" id="1676925.ENSPKIP00000007466"/>
<proteinExistence type="predicted"/>
<name>A0A3B3QPW9_9TELE</name>
<organism evidence="5 6">
    <name type="scientific">Paramormyrops kingsleyae</name>
    <dbReference type="NCBI Taxonomy" id="1676925"/>
    <lineage>
        <taxon>Eukaryota</taxon>
        <taxon>Metazoa</taxon>
        <taxon>Chordata</taxon>
        <taxon>Craniata</taxon>
        <taxon>Vertebrata</taxon>
        <taxon>Euteleostomi</taxon>
        <taxon>Actinopterygii</taxon>
        <taxon>Neopterygii</taxon>
        <taxon>Teleostei</taxon>
        <taxon>Osteoglossocephala</taxon>
        <taxon>Osteoglossomorpha</taxon>
        <taxon>Osteoglossiformes</taxon>
        <taxon>Mormyridae</taxon>
        <taxon>Paramormyrops</taxon>
    </lineage>
</organism>
<dbReference type="AlphaFoldDB" id="A0A3B3QPW9"/>
<feature type="compositionally biased region" description="Polar residues" evidence="3">
    <location>
        <begin position="472"/>
        <end position="489"/>
    </location>
</feature>
<dbReference type="PANTHER" id="PTHR31915">
    <property type="entry name" value="SKICH DOMAIN-CONTAINING PROTEIN"/>
    <property type="match status" value="1"/>
</dbReference>